<dbReference type="InterPro" id="IPR000682">
    <property type="entry name" value="PCMT"/>
</dbReference>
<proteinExistence type="inferred from homology"/>
<dbReference type="Gene3D" id="3.40.50.150">
    <property type="entry name" value="Vaccinia Virus protein VP39"/>
    <property type="match status" value="1"/>
</dbReference>
<dbReference type="PATRIC" id="fig|1623450.3.peg.766"/>
<dbReference type="GO" id="GO:0004719">
    <property type="term" value="F:protein-L-isoaspartate (D-aspartate) O-methyltransferase activity"/>
    <property type="evidence" value="ECO:0007669"/>
    <property type="project" value="InterPro"/>
</dbReference>
<organism evidence="4 5">
    <name type="scientific">Methylophilales bacterium MBRS-H7</name>
    <dbReference type="NCBI Taxonomy" id="1623450"/>
    <lineage>
        <taxon>Bacteria</taxon>
        <taxon>Pseudomonadati</taxon>
        <taxon>Pseudomonadota</taxon>
        <taxon>Betaproteobacteria</taxon>
        <taxon>Nitrosomonadales</taxon>
        <taxon>OM43 clade</taxon>
    </lineage>
</organism>
<dbReference type="PROSITE" id="PS01279">
    <property type="entry name" value="PCMT"/>
    <property type="match status" value="1"/>
</dbReference>
<evidence type="ECO:0000256" key="1">
    <source>
        <dbReference type="ARBA" id="ARBA00005369"/>
    </source>
</evidence>
<dbReference type="Pfam" id="PF01135">
    <property type="entry name" value="PCMT"/>
    <property type="match status" value="1"/>
</dbReference>
<evidence type="ECO:0000313" key="5">
    <source>
        <dbReference type="Proteomes" id="UP000066549"/>
    </source>
</evidence>
<dbReference type="PANTHER" id="PTHR11579">
    <property type="entry name" value="PROTEIN-L-ISOASPARTATE O-METHYLTRANSFERASE"/>
    <property type="match status" value="1"/>
</dbReference>
<dbReference type="InterPro" id="IPR029063">
    <property type="entry name" value="SAM-dependent_MTases_sf"/>
</dbReference>
<reference evidence="4 5" key="1">
    <citation type="submission" date="2015-03" db="EMBL/GenBank/DDBJ databases">
        <title>Comparative analysis of the OM43 clade including a novel species from Red Sea uncovers genomic and metabolic diversity among marine methylotrophs.</title>
        <authorList>
            <person name="Jimenez-Infante F."/>
            <person name="Ngugi D.K."/>
            <person name="Vinu M."/>
            <person name="Alam I."/>
            <person name="Kamau A."/>
            <person name="Blom J."/>
            <person name="Bajic V.B."/>
            <person name="Stingl U."/>
        </authorList>
    </citation>
    <scope>NUCLEOTIDE SEQUENCE [LARGE SCALE GENOMIC DNA]</scope>
    <source>
        <strain evidence="4 5">MBRSH7</strain>
    </source>
</reference>
<dbReference type="OrthoDB" id="9810066at2"/>
<dbReference type="Proteomes" id="UP000066549">
    <property type="component" value="Chromosome"/>
</dbReference>
<keyword evidence="5" id="KW-1185">Reference proteome</keyword>
<name>A0A0H4IZE0_9PROT</name>
<dbReference type="CDD" id="cd02440">
    <property type="entry name" value="AdoMet_MTases"/>
    <property type="match status" value="1"/>
</dbReference>
<dbReference type="AlphaFoldDB" id="A0A0H4IZE0"/>
<evidence type="ECO:0000256" key="3">
    <source>
        <dbReference type="ARBA" id="ARBA00030757"/>
    </source>
</evidence>
<evidence type="ECO:0000313" key="4">
    <source>
        <dbReference type="EMBL" id="AKO65864.1"/>
    </source>
</evidence>
<dbReference type="SUPFAM" id="SSF53335">
    <property type="entry name" value="S-adenosyl-L-methionine-dependent methyltransferases"/>
    <property type="match status" value="1"/>
</dbReference>
<evidence type="ECO:0000256" key="2">
    <source>
        <dbReference type="ARBA" id="ARBA00013346"/>
    </source>
</evidence>
<gene>
    <name evidence="4" type="ORF">VI33_03870</name>
</gene>
<dbReference type="PANTHER" id="PTHR11579:SF18">
    <property type="entry name" value="PROTEIN-L-ISOASPARTATE O-METHYLTRANSFERASE"/>
    <property type="match status" value="1"/>
</dbReference>
<dbReference type="EMBL" id="CP011002">
    <property type="protein sequence ID" value="AKO65864.1"/>
    <property type="molecule type" value="Genomic_DNA"/>
</dbReference>
<comment type="similarity">
    <text evidence="1">Belongs to the methyltransferase superfamily. L-isoaspartyl/D-aspartyl protein methyltransferase family.</text>
</comment>
<protein>
    <recommendedName>
        <fullName evidence="2">Protein-L-isoaspartate O-methyltransferase</fullName>
    </recommendedName>
    <alternativeName>
        <fullName evidence="3">Protein L-isoaspartyl methyltransferase</fullName>
    </alternativeName>
</protein>
<accession>A0A0H4IZE0</accession>
<dbReference type="GO" id="GO:0005737">
    <property type="term" value="C:cytoplasm"/>
    <property type="evidence" value="ECO:0007669"/>
    <property type="project" value="TreeGrafter"/>
</dbReference>
<sequence>MHSEKSKFNMIEQQIRTWNVLNESVLDLFRKYDRKLFVPSKYQGLAFADLEIPINASASMLAPKVEAKIIDSLELNKKMKALHIGTGSGFFAALLASHVKELYTVDIDSEFIAHAQQLLKKNKLNNVKYIVSNGFNGYYQEAPYDLIVFTASHVKEPPGLREQLNIDGQLFIFEGDQSLQHAKVIKRLSDSEYSAQTMFEASIPQLIESWEPNKFLF</sequence>